<proteinExistence type="inferred from homology"/>
<dbReference type="Gene3D" id="1.10.287.1060">
    <property type="entry name" value="ESAT-6-like"/>
    <property type="match status" value="1"/>
</dbReference>
<comment type="caution">
    <text evidence="2">The sequence shown here is derived from an EMBL/GenBank/DDBJ whole genome shotgun (WGS) entry which is preliminary data.</text>
</comment>
<dbReference type="EMBL" id="JACHMN010000002">
    <property type="protein sequence ID" value="MBB5871298.1"/>
    <property type="molecule type" value="Genomic_DNA"/>
</dbReference>
<dbReference type="InterPro" id="IPR010310">
    <property type="entry name" value="T7SS_ESAT-6-like"/>
</dbReference>
<evidence type="ECO:0000313" key="3">
    <source>
        <dbReference type="Proteomes" id="UP000587527"/>
    </source>
</evidence>
<comment type="similarity">
    <text evidence="1">Belongs to the WXG100 family.</text>
</comment>
<dbReference type="AlphaFoldDB" id="A0A841BV21"/>
<dbReference type="Pfam" id="PF06013">
    <property type="entry name" value="WXG100"/>
    <property type="match status" value="1"/>
</dbReference>
<evidence type="ECO:0000313" key="2">
    <source>
        <dbReference type="EMBL" id="MBB5871298.1"/>
    </source>
</evidence>
<name>A0A841BV21_9ACTN</name>
<keyword evidence="3" id="KW-1185">Reference proteome</keyword>
<dbReference type="NCBIfam" id="TIGR03930">
    <property type="entry name" value="WXG100_ESAT6"/>
    <property type="match status" value="1"/>
</dbReference>
<gene>
    <name evidence="2" type="ORF">F4553_004677</name>
</gene>
<dbReference type="Proteomes" id="UP000587527">
    <property type="component" value="Unassembled WGS sequence"/>
</dbReference>
<dbReference type="RefSeq" id="WP_184839261.1">
    <property type="nucleotide sequence ID" value="NZ_JACHMN010000002.1"/>
</dbReference>
<sequence length="107" mass="11560">MSQTQAQAAIMESTAAKFEATNDSLQGMLKRLMDELSVLQGAWKGQGSRSFDQVKLAWEADQRKLQQALRETATAIRTAGKQYDATDTDAAGRMNSIHSGGGVQLAL</sequence>
<reference evidence="2 3" key="1">
    <citation type="submission" date="2020-08" db="EMBL/GenBank/DDBJ databases">
        <title>Sequencing the genomes of 1000 actinobacteria strains.</title>
        <authorList>
            <person name="Klenk H.-P."/>
        </authorList>
    </citation>
    <scope>NUCLEOTIDE SEQUENCE [LARGE SCALE GENOMIC DNA]</scope>
    <source>
        <strain evidence="2 3">DSM 45362</strain>
    </source>
</reference>
<protein>
    <recommendedName>
        <fullName evidence="1">ESAT-6-like protein</fullName>
    </recommendedName>
</protein>
<organism evidence="2 3">
    <name type="scientific">Allocatelliglobosispora scoriae</name>
    <dbReference type="NCBI Taxonomy" id="643052"/>
    <lineage>
        <taxon>Bacteria</taxon>
        <taxon>Bacillati</taxon>
        <taxon>Actinomycetota</taxon>
        <taxon>Actinomycetes</taxon>
        <taxon>Micromonosporales</taxon>
        <taxon>Micromonosporaceae</taxon>
        <taxon>Allocatelliglobosispora</taxon>
    </lineage>
</organism>
<evidence type="ECO:0000256" key="1">
    <source>
        <dbReference type="RuleBase" id="RU362001"/>
    </source>
</evidence>
<accession>A0A841BV21</accession>
<dbReference type="SUPFAM" id="SSF140453">
    <property type="entry name" value="EsxAB dimer-like"/>
    <property type="match status" value="1"/>
</dbReference>
<dbReference type="InterPro" id="IPR036689">
    <property type="entry name" value="ESAT-6-like_sf"/>
</dbReference>